<evidence type="ECO:0000256" key="7">
    <source>
        <dbReference type="RuleBase" id="RU000477"/>
    </source>
</evidence>
<feature type="transmembrane region" description="Helical" evidence="9">
    <location>
        <begin position="157"/>
        <end position="177"/>
    </location>
</feature>
<dbReference type="PRINTS" id="PR00783">
    <property type="entry name" value="MINTRINSICP"/>
</dbReference>
<feature type="transmembrane region" description="Helical" evidence="9">
    <location>
        <begin position="219"/>
        <end position="238"/>
    </location>
</feature>
<accession>A0ABR1F6U1</accession>
<dbReference type="InterPro" id="IPR023271">
    <property type="entry name" value="Aquaporin-like"/>
</dbReference>
<evidence type="ECO:0000313" key="10">
    <source>
        <dbReference type="EMBL" id="KAK7205567.1"/>
    </source>
</evidence>
<comment type="similarity">
    <text evidence="2 7">Belongs to the MIP/aquaporin (TC 1.A.8) family.</text>
</comment>
<name>A0ABR1F6U1_9ASCO</name>
<evidence type="ECO:0000313" key="11">
    <source>
        <dbReference type="Proteomes" id="UP001498771"/>
    </source>
</evidence>
<evidence type="ECO:0000256" key="8">
    <source>
        <dbReference type="SAM" id="MobiDB-lite"/>
    </source>
</evidence>
<evidence type="ECO:0000256" key="2">
    <source>
        <dbReference type="ARBA" id="ARBA00006175"/>
    </source>
</evidence>
<dbReference type="Gene3D" id="1.20.1080.10">
    <property type="entry name" value="Glycerol uptake facilitator protein"/>
    <property type="match status" value="1"/>
</dbReference>
<feature type="region of interest" description="Disordered" evidence="8">
    <location>
        <begin position="17"/>
        <end position="39"/>
    </location>
</feature>
<gene>
    <name evidence="10" type="ORF">BZA70DRAFT_238037</name>
</gene>
<dbReference type="SUPFAM" id="SSF81338">
    <property type="entry name" value="Aquaporin-like"/>
    <property type="match status" value="1"/>
</dbReference>
<organism evidence="10 11">
    <name type="scientific">Myxozyma melibiosi</name>
    <dbReference type="NCBI Taxonomy" id="54550"/>
    <lineage>
        <taxon>Eukaryota</taxon>
        <taxon>Fungi</taxon>
        <taxon>Dikarya</taxon>
        <taxon>Ascomycota</taxon>
        <taxon>Saccharomycotina</taxon>
        <taxon>Lipomycetes</taxon>
        <taxon>Lipomycetales</taxon>
        <taxon>Lipomycetaceae</taxon>
        <taxon>Myxozyma</taxon>
    </lineage>
</organism>
<evidence type="ECO:0000256" key="1">
    <source>
        <dbReference type="ARBA" id="ARBA00004141"/>
    </source>
</evidence>
<protein>
    <submittedName>
        <fullName evidence="10">Aquaglyceroporin</fullName>
    </submittedName>
</protein>
<dbReference type="InterPro" id="IPR022357">
    <property type="entry name" value="MIP_CS"/>
</dbReference>
<dbReference type="PANTHER" id="PTHR43829:SF9">
    <property type="entry name" value="AQUAPORIN-9"/>
    <property type="match status" value="1"/>
</dbReference>
<keyword evidence="4 7" id="KW-0812">Transmembrane</keyword>
<feature type="transmembrane region" description="Helical" evidence="9">
    <location>
        <begin position="116"/>
        <end position="136"/>
    </location>
</feature>
<dbReference type="PANTHER" id="PTHR43829">
    <property type="entry name" value="AQUAPORIN OR AQUAGLYCEROPORIN RELATED"/>
    <property type="match status" value="1"/>
</dbReference>
<dbReference type="Proteomes" id="UP001498771">
    <property type="component" value="Unassembled WGS sequence"/>
</dbReference>
<dbReference type="RefSeq" id="XP_064768600.1">
    <property type="nucleotide sequence ID" value="XM_064910431.1"/>
</dbReference>
<keyword evidence="11" id="KW-1185">Reference proteome</keyword>
<evidence type="ECO:0000256" key="6">
    <source>
        <dbReference type="ARBA" id="ARBA00023136"/>
    </source>
</evidence>
<evidence type="ECO:0000256" key="4">
    <source>
        <dbReference type="ARBA" id="ARBA00022692"/>
    </source>
</evidence>
<proteinExistence type="inferred from homology"/>
<dbReference type="GeneID" id="90035943"/>
<evidence type="ECO:0000256" key="3">
    <source>
        <dbReference type="ARBA" id="ARBA00022448"/>
    </source>
</evidence>
<feature type="transmembrane region" description="Helical" evidence="9">
    <location>
        <begin position="304"/>
        <end position="327"/>
    </location>
</feature>
<keyword evidence="6 9" id="KW-0472">Membrane</keyword>
<dbReference type="Pfam" id="PF00230">
    <property type="entry name" value="MIP"/>
    <property type="match status" value="1"/>
</dbReference>
<dbReference type="PROSITE" id="PS00221">
    <property type="entry name" value="MIP"/>
    <property type="match status" value="1"/>
</dbReference>
<keyword evidence="5 9" id="KW-1133">Transmembrane helix</keyword>
<evidence type="ECO:0000256" key="9">
    <source>
        <dbReference type="SAM" id="Phobius"/>
    </source>
</evidence>
<sequence>MSTSNYEEFAITPANNANNTEIIPRSLPPKGGRSHTHDEFLRRDDVRGEDEDILVEEERLNGVQISTYRRIRRQLREPLAEFLGCVVFITFGDGSVAQKMLSNSAAGNEMSINLSFGIGVMIGFLVSVAGGAAGHLNPAITLANCIFRKFPWRKLPMYFLCQFLGCGFGGAIVYGTYRTSLNNFDGGIRAVIGDTATAGIYCTYPQSFLDEAAKIMSEFGGSAFLAISVNAIAVQTSTRRDPNLPVEWNLIRGISLFLAVYVIGASLGWQTGYAINPARDFGPRMASYAAGYGREVFTAYNNYAWIPVIIPFLGAIAGQGIFDFMVIENDEESFVTSPAIAVREVKRLVRGSPASSVDTEKSG</sequence>
<feature type="transmembrane region" description="Helical" evidence="9">
    <location>
        <begin position="250"/>
        <end position="269"/>
    </location>
</feature>
<comment type="caution">
    <text evidence="10">The sequence shown here is derived from an EMBL/GenBank/DDBJ whole genome shotgun (WGS) entry which is preliminary data.</text>
</comment>
<dbReference type="EMBL" id="JBBJBU010000005">
    <property type="protein sequence ID" value="KAK7205567.1"/>
    <property type="molecule type" value="Genomic_DNA"/>
</dbReference>
<evidence type="ECO:0000256" key="5">
    <source>
        <dbReference type="ARBA" id="ARBA00022989"/>
    </source>
</evidence>
<dbReference type="InterPro" id="IPR000425">
    <property type="entry name" value="MIP"/>
</dbReference>
<dbReference type="InterPro" id="IPR050363">
    <property type="entry name" value="MIP/Aquaporin"/>
</dbReference>
<keyword evidence="3 7" id="KW-0813">Transport</keyword>
<comment type="subcellular location">
    <subcellularLocation>
        <location evidence="1">Membrane</location>
        <topology evidence="1">Multi-pass membrane protein</topology>
    </subcellularLocation>
</comment>
<reference evidence="10 11" key="1">
    <citation type="submission" date="2024-03" db="EMBL/GenBank/DDBJ databases">
        <title>Genome-scale model development and genomic sequencing of the oleaginous clade Lipomyces.</title>
        <authorList>
            <consortium name="Lawrence Berkeley National Laboratory"/>
            <person name="Czajka J.J."/>
            <person name="Han Y."/>
            <person name="Kim J."/>
            <person name="Mondo S.J."/>
            <person name="Hofstad B.A."/>
            <person name="Robles A."/>
            <person name="Haridas S."/>
            <person name="Riley R."/>
            <person name="LaButti K."/>
            <person name="Pangilinan J."/>
            <person name="Andreopoulos W."/>
            <person name="Lipzen A."/>
            <person name="Yan J."/>
            <person name="Wang M."/>
            <person name="Ng V."/>
            <person name="Grigoriev I.V."/>
            <person name="Spatafora J.W."/>
            <person name="Magnuson J.K."/>
            <person name="Baker S.E."/>
            <person name="Pomraning K.R."/>
        </authorList>
    </citation>
    <scope>NUCLEOTIDE SEQUENCE [LARGE SCALE GENOMIC DNA]</scope>
    <source>
        <strain evidence="10 11">Phaff 52-87</strain>
    </source>
</reference>
<feature type="transmembrane region" description="Helical" evidence="9">
    <location>
        <begin position="79"/>
        <end position="96"/>
    </location>
</feature>